<accession>A0A8J2R2U0</accession>
<sequence>MEMCGSRRLEQNREVEDICTECREAGPATISVDPTRVNRDTRPSCGTDRCVELCVSIPCRVLRLLEERFCSTRPPPPPTPSKNRFLIIFYNPGGGLYLCSLNDLESITAFILDRAHHPPPTTLHCTPPSCSQRVHVHLPPRLTPQPATTQTPQASCER</sequence>
<proteinExistence type="predicted"/>
<organism evidence="2 3">
    <name type="scientific">Danaus chrysippus</name>
    <name type="common">African queen</name>
    <dbReference type="NCBI Taxonomy" id="151541"/>
    <lineage>
        <taxon>Eukaryota</taxon>
        <taxon>Metazoa</taxon>
        <taxon>Ecdysozoa</taxon>
        <taxon>Arthropoda</taxon>
        <taxon>Hexapoda</taxon>
        <taxon>Insecta</taxon>
        <taxon>Pterygota</taxon>
        <taxon>Neoptera</taxon>
        <taxon>Endopterygota</taxon>
        <taxon>Lepidoptera</taxon>
        <taxon>Glossata</taxon>
        <taxon>Ditrysia</taxon>
        <taxon>Papilionoidea</taxon>
        <taxon>Nymphalidae</taxon>
        <taxon>Danainae</taxon>
        <taxon>Danaini</taxon>
        <taxon>Danaina</taxon>
        <taxon>Danaus</taxon>
        <taxon>Anosia</taxon>
    </lineage>
</organism>
<gene>
    <name evidence="2" type="ORF">DCHRY22_LOCUS14396</name>
</gene>
<dbReference type="EMBL" id="CAKASE010000081">
    <property type="protein sequence ID" value="CAG9582907.1"/>
    <property type="molecule type" value="Genomic_DNA"/>
</dbReference>
<reference evidence="2" key="1">
    <citation type="submission" date="2021-09" db="EMBL/GenBank/DDBJ databases">
        <authorList>
            <person name="Martin H S."/>
        </authorList>
    </citation>
    <scope>NUCLEOTIDE SEQUENCE</scope>
</reference>
<dbReference type="AlphaFoldDB" id="A0A8J2R2U0"/>
<feature type="region of interest" description="Disordered" evidence="1">
    <location>
        <begin position="139"/>
        <end position="158"/>
    </location>
</feature>
<evidence type="ECO:0000256" key="1">
    <source>
        <dbReference type="SAM" id="MobiDB-lite"/>
    </source>
</evidence>
<name>A0A8J2R2U0_9NEOP</name>
<protein>
    <submittedName>
        <fullName evidence="2">(African queen) hypothetical protein</fullName>
    </submittedName>
</protein>
<comment type="caution">
    <text evidence="2">The sequence shown here is derived from an EMBL/GenBank/DDBJ whole genome shotgun (WGS) entry which is preliminary data.</text>
</comment>
<dbReference type="Proteomes" id="UP000789524">
    <property type="component" value="Unassembled WGS sequence"/>
</dbReference>
<keyword evidence="3" id="KW-1185">Reference proteome</keyword>
<evidence type="ECO:0000313" key="2">
    <source>
        <dbReference type="EMBL" id="CAG9582907.1"/>
    </source>
</evidence>
<evidence type="ECO:0000313" key="3">
    <source>
        <dbReference type="Proteomes" id="UP000789524"/>
    </source>
</evidence>
<feature type="compositionally biased region" description="Low complexity" evidence="1">
    <location>
        <begin position="144"/>
        <end position="158"/>
    </location>
</feature>